<reference evidence="1" key="1">
    <citation type="journal article" date="2022" name="bioRxiv">
        <title>Population genetic analysis of Ophidiomyces ophidiicola, the causative agent of snake fungal disease, indicates recent introductions to the USA.</title>
        <authorList>
            <person name="Ladner J.T."/>
            <person name="Palmer J.M."/>
            <person name="Ettinger C.L."/>
            <person name="Stajich J.E."/>
            <person name="Farrell T.M."/>
            <person name="Glorioso B.M."/>
            <person name="Lawson B."/>
            <person name="Price S.J."/>
            <person name="Stengle A.G."/>
            <person name="Grear D.A."/>
            <person name="Lorch J.M."/>
        </authorList>
    </citation>
    <scope>NUCLEOTIDE SEQUENCE</scope>
    <source>
        <strain evidence="1">NWHC 24266-5</strain>
    </source>
</reference>
<protein>
    <submittedName>
        <fullName evidence="1">Uncharacterized protein</fullName>
    </submittedName>
</protein>
<gene>
    <name evidence="1" type="ORF">LOY88_000260</name>
</gene>
<name>A0ACB8V5T9_9EURO</name>
<comment type="caution">
    <text evidence="1">The sequence shown here is derived from an EMBL/GenBank/DDBJ whole genome shotgun (WGS) entry which is preliminary data.</text>
</comment>
<organism evidence="1">
    <name type="scientific">Ophidiomyces ophidiicola</name>
    <dbReference type="NCBI Taxonomy" id="1387563"/>
    <lineage>
        <taxon>Eukaryota</taxon>
        <taxon>Fungi</taxon>
        <taxon>Dikarya</taxon>
        <taxon>Ascomycota</taxon>
        <taxon>Pezizomycotina</taxon>
        <taxon>Eurotiomycetes</taxon>
        <taxon>Eurotiomycetidae</taxon>
        <taxon>Onygenales</taxon>
        <taxon>Onygenaceae</taxon>
        <taxon>Ophidiomyces</taxon>
    </lineage>
</organism>
<sequence>MARLEFRDGMGSGDALSTITVPFRTLASKSARRAYVGTLFFVAAVGFLFCVSIASYCAFYYNFVPQISVERPVHLQFGFGNPIGTVAIGPGLAHSQAYDVSVILYLPRTPSNLAAGNFMVDLTLLEAHHSVDSNSSTIRRSRRPAILPYASPLVDTARRLSRMPLFILNWKREAEVLNVVMMERMEFLKGKKSLPRTVRLEIHSEERMQFYTASVRFDARFTGLRWLMYKWRVLSFVIFSSTFWLTSVAAMSSVWMAINSAQGPKKSELKTESSDTDDSDISIKDESDGEDSSQILGFSTKDRSKNEDPLVKEEDGTAGSTTIESLTGFEDISAIGESAAIQSIPQSDVGSQKQGISKRRIGHVAPVAEED</sequence>
<proteinExistence type="predicted"/>
<evidence type="ECO:0000313" key="1">
    <source>
        <dbReference type="EMBL" id="KAI2393202.1"/>
    </source>
</evidence>
<dbReference type="EMBL" id="JALBCA010000003">
    <property type="protein sequence ID" value="KAI2393202.1"/>
    <property type="molecule type" value="Genomic_DNA"/>
</dbReference>
<accession>A0ACB8V5T9</accession>